<comment type="caution">
    <text evidence="5">The sequence shown here is derived from an EMBL/GenBank/DDBJ whole genome shotgun (WGS) entry which is preliminary data.</text>
</comment>
<evidence type="ECO:0000313" key="5">
    <source>
        <dbReference type="EMBL" id="EHK47192.1"/>
    </source>
</evidence>
<dbReference type="InterPro" id="IPR002110">
    <property type="entry name" value="Ankyrin_rpt"/>
</dbReference>
<dbReference type="EMBL" id="ABDG02000021">
    <property type="protein sequence ID" value="EHK47192.1"/>
    <property type="molecule type" value="Genomic_DNA"/>
</dbReference>
<organism evidence="5 6">
    <name type="scientific">Hypocrea atroviridis (strain ATCC 20476 / IMI 206040)</name>
    <name type="common">Trichoderma atroviride</name>
    <dbReference type="NCBI Taxonomy" id="452589"/>
    <lineage>
        <taxon>Eukaryota</taxon>
        <taxon>Fungi</taxon>
        <taxon>Dikarya</taxon>
        <taxon>Ascomycota</taxon>
        <taxon>Pezizomycotina</taxon>
        <taxon>Sordariomycetes</taxon>
        <taxon>Hypocreomycetidae</taxon>
        <taxon>Hypocreales</taxon>
        <taxon>Hypocreaceae</taxon>
        <taxon>Trichoderma</taxon>
    </lineage>
</organism>
<evidence type="ECO:0000313" key="6">
    <source>
        <dbReference type="Proteomes" id="UP000005426"/>
    </source>
</evidence>
<feature type="repeat" description="ANK" evidence="3">
    <location>
        <begin position="19"/>
        <end position="51"/>
    </location>
</feature>
<evidence type="ECO:0000256" key="4">
    <source>
        <dbReference type="SAM" id="MobiDB-lite"/>
    </source>
</evidence>
<dbReference type="InterPro" id="IPR036770">
    <property type="entry name" value="Ankyrin_rpt-contain_sf"/>
</dbReference>
<dbReference type="PROSITE" id="PS50297">
    <property type="entry name" value="ANK_REP_REGION"/>
    <property type="match status" value="1"/>
</dbReference>
<dbReference type="HOGENOM" id="CLU_000134_45_4_1"/>
<evidence type="ECO:0000256" key="1">
    <source>
        <dbReference type="ARBA" id="ARBA00022737"/>
    </source>
</evidence>
<name>G9NQ43_HYPAI</name>
<evidence type="ECO:0000256" key="2">
    <source>
        <dbReference type="ARBA" id="ARBA00023043"/>
    </source>
</evidence>
<feature type="non-terminal residue" evidence="5">
    <location>
        <position position="1"/>
    </location>
</feature>
<accession>G9NQ43</accession>
<dbReference type="STRING" id="452589.G9NQ43"/>
<keyword evidence="2 3" id="KW-0040">ANK repeat</keyword>
<dbReference type="PANTHER" id="PTHR24171">
    <property type="entry name" value="ANKYRIN REPEAT DOMAIN-CONTAINING PROTEIN 39-RELATED"/>
    <property type="match status" value="1"/>
</dbReference>
<keyword evidence="1" id="KW-0677">Repeat</keyword>
<sequence length="69" mass="7444">RFAALLLSHGANIDARGSCRRTPVHWAVAKKNHFLVELLLVCGADINTADSWGETPLDRAAQSGDDDIS</sequence>
<dbReference type="Proteomes" id="UP000005426">
    <property type="component" value="Unassembled WGS sequence"/>
</dbReference>
<dbReference type="AlphaFoldDB" id="G9NQ43"/>
<protein>
    <submittedName>
        <fullName evidence="5">Uncharacterized protein</fullName>
    </submittedName>
</protein>
<reference evidence="5 6" key="1">
    <citation type="journal article" date="2011" name="Genome Biol.">
        <title>Comparative genome sequence analysis underscores mycoparasitism as the ancestral life style of Trichoderma.</title>
        <authorList>
            <person name="Kubicek C.P."/>
            <person name="Herrera-Estrella A."/>
            <person name="Seidl-Seiboth V."/>
            <person name="Martinez D.A."/>
            <person name="Druzhinina I.S."/>
            <person name="Thon M."/>
            <person name="Zeilinger S."/>
            <person name="Casas-Flores S."/>
            <person name="Horwitz B.A."/>
            <person name="Mukherjee P.K."/>
            <person name="Mukherjee M."/>
            <person name="Kredics L."/>
            <person name="Alcaraz L.D."/>
            <person name="Aerts A."/>
            <person name="Antal Z."/>
            <person name="Atanasova L."/>
            <person name="Cervantes-Badillo M.G."/>
            <person name="Challacombe J."/>
            <person name="Chertkov O."/>
            <person name="McCluskey K."/>
            <person name="Coulpier F."/>
            <person name="Deshpande N."/>
            <person name="von Doehren H."/>
            <person name="Ebbole D.J."/>
            <person name="Esquivel-Naranjo E.U."/>
            <person name="Fekete E."/>
            <person name="Flipphi M."/>
            <person name="Glaser F."/>
            <person name="Gomez-Rodriguez E.Y."/>
            <person name="Gruber S."/>
            <person name="Han C."/>
            <person name="Henrissat B."/>
            <person name="Hermosa R."/>
            <person name="Hernandez-Onate M."/>
            <person name="Karaffa L."/>
            <person name="Kosti I."/>
            <person name="Le Crom S."/>
            <person name="Lindquist E."/>
            <person name="Lucas S."/>
            <person name="Luebeck M."/>
            <person name="Luebeck P.S."/>
            <person name="Margeot A."/>
            <person name="Metz B."/>
            <person name="Misra M."/>
            <person name="Nevalainen H."/>
            <person name="Omann M."/>
            <person name="Packer N."/>
            <person name="Perrone G."/>
            <person name="Uresti-Rivera E.E."/>
            <person name="Salamov A."/>
            <person name="Schmoll M."/>
            <person name="Seiboth B."/>
            <person name="Shapiro H."/>
            <person name="Sukno S."/>
            <person name="Tamayo-Ramos J.A."/>
            <person name="Tisch D."/>
            <person name="Wiest A."/>
            <person name="Wilkinson H.H."/>
            <person name="Zhang M."/>
            <person name="Coutinho P.M."/>
            <person name="Kenerley C.M."/>
            <person name="Monte E."/>
            <person name="Baker S.E."/>
            <person name="Grigoriev I.V."/>
        </authorList>
    </citation>
    <scope>NUCLEOTIDE SEQUENCE [LARGE SCALE GENOMIC DNA]</scope>
    <source>
        <strain evidence="6">ATCC 20476 / IMI 206040</strain>
    </source>
</reference>
<keyword evidence="6" id="KW-1185">Reference proteome</keyword>
<feature type="region of interest" description="Disordered" evidence="4">
    <location>
        <begin position="48"/>
        <end position="69"/>
    </location>
</feature>
<feature type="non-terminal residue" evidence="5">
    <location>
        <position position="69"/>
    </location>
</feature>
<gene>
    <name evidence="5" type="ORF">TRIATDRAFT_9549</name>
</gene>
<evidence type="ECO:0000256" key="3">
    <source>
        <dbReference type="PROSITE-ProRule" id="PRU00023"/>
    </source>
</evidence>
<dbReference type="OrthoDB" id="4900387at2759"/>
<dbReference type="Pfam" id="PF12796">
    <property type="entry name" value="Ank_2"/>
    <property type="match status" value="1"/>
</dbReference>
<dbReference type="Gene3D" id="1.25.40.20">
    <property type="entry name" value="Ankyrin repeat-containing domain"/>
    <property type="match status" value="1"/>
</dbReference>
<proteinExistence type="predicted"/>
<dbReference type="PROSITE" id="PS50088">
    <property type="entry name" value="ANK_REPEAT"/>
    <property type="match status" value="1"/>
</dbReference>
<dbReference type="SUPFAM" id="SSF48403">
    <property type="entry name" value="Ankyrin repeat"/>
    <property type="match status" value="1"/>
</dbReference>